<comment type="caution">
    <text evidence="2">The sequence shown here is derived from an EMBL/GenBank/DDBJ whole genome shotgun (WGS) entry which is preliminary data.</text>
</comment>
<protein>
    <recommendedName>
        <fullName evidence="4">Type 1 periplasmic binding fold superfamily protein</fullName>
    </recommendedName>
</protein>
<proteinExistence type="predicted"/>
<dbReference type="RefSeq" id="WP_104420438.1">
    <property type="nucleotide sequence ID" value="NZ_PTJC01000006.1"/>
</dbReference>
<name>A0A2S6I462_9BACT</name>
<feature type="signal peptide" evidence="1">
    <location>
        <begin position="1"/>
        <end position="15"/>
    </location>
</feature>
<evidence type="ECO:0000313" key="2">
    <source>
        <dbReference type="EMBL" id="PPK85966.1"/>
    </source>
</evidence>
<feature type="chain" id="PRO_5015764431" description="Type 1 periplasmic binding fold superfamily protein" evidence="1">
    <location>
        <begin position="16"/>
        <end position="185"/>
    </location>
</feature>
<evidence type="ECO:0000256" key="1">
    <source>
        <dbReference type="SAM" id="SignalP"/>
    </source>
</evidence>
<evidence type="ECO:0008006" key="4">
    <source>
        <dbReference type="Google" id="ProtNLM"/>
    </source>
</evidence>
<sequence>MLRILLFLCVLTVFACGNDDDPIIPNEEEIITDLVYVLTPADSGSMVTMTFSDPDGDGAQEAQITVSDSLMANTTYSGVLALTNASDPANPENITAEILDEDEEHQFFFVPGGGLNATLAYGDQDSDGNPVGIITEVQTGSASDGTLRIILRHEPDKSSGATISDPTGAGGETDIEVTFPVTITN</sequence>
<dbReference type="Proteomes" id="UP000237662">
    <property type="component" value="Unassembled WGS sequence"/>
</dbReference>
<keyword evidence="1" id="KW-0732">Signal</keyword>
<reference evidence="2 3" key="1">
    <citation type="submission" date="2018-02" db="EMBL/GenBank/DDBJ databases">
        <title>Genomic Encyclopedia of Archaeal and Bacterial Type Strains, Phase II (KMG-II): from individual species to whole genera.</title>
        <authorList>
            <person name="Goeker M."/>
        </authorList>
    </citation>
    <scope>NUCLEOTIDE SEQUENCE [LARGE SCALE GENOMIC DNA]</scope>
    <source>
        <strain evidence="2 3">DSM 29526</strain>
    </source>
</reference>
<accession>A0A2S6I462</accession>
<gene>
    <name evidence="2" type="ORF">CLV84_2880</name>
</gene>
<keyword evidence="3" id="KW-1185">Reference proteome</keyword>
<dbReference type="EMBL" id="PTJC01000006">
    <property type="protein sequence ID" value="PPK85966.1"/>
    <property type="molecule type" value="Genomic_DNA"/>
</dbReference>
<organism evidence="2 3">
    <name type="scientific">Neolewinella xylanilytica</name>
    <dbReference type="NCBI Taxonomy" id="1514080"/>
    <lineage>
        <taxon>Bacteria</taxon>
        <taxon>Pseudomonadati</taxon>
        <taxon>Bacteroidota</taxon>
        <taxon>Saprospiria</taxon>
        <taxon>Saprospirales</taxon>
        <taxon>Lewinellaceae</taxon>
        <taxon>Neolewinella</taxon>
    </lineage>
</organism>
<dbReference type="AlphaFoldDB" id="A0A2S6I462"/>
<evidence type="ECO:0000313" key="3">
    <source>
        <dbReference type="Proteomes" id="UP000237662"/>
    </source>
</evidence>
<dbReference type="PROSITE" id="PS51257">
    <property type="entry name" value="PROKAR_LIPOPROTEIN"/>
    <property type="match status" value="1"/>
</dbReference>
<dbReference type="OrthoDB" id="713689at2"/>